<evidence type="ECO:0000256" key="1">
    <source>
        <dbReference type="ARBA" id="ARBA00001936"/>
    </source>
</evidence>
<keyword evidence="3" id="KW-0479">Metal-binding</keyword>
<evidence type="ECO:0000259" key="9">
    <source>
        <dbReference type="SMART" id="SM00156"/>
    </source>
</evidence>
<sequence length="382" mass="43202">MAAKCSGVRIKVLSMAGEILYSLEADQSWKVIELKQQIASYLRPVKGLFQLSLEDGVLQDHETLADRLGTDLTLDLEVTLIFEACDLEALLLPRRCIVDRRARVVTEDVEELRRLCSMAKEILCQEPSVLDLEPPLTLAAHLAGRMDQLNTIFTQLGEPSSQTPYLFLGNYLNRGRQSSEVLIMLLAYKCKFPEHVHLLRGQQETRKATRAKGFYDECKRIYNVKIWKSFMEVLDHLPLCALVKSRIFCVSGGLSPRTCSLEQLRRIPRPTAAEGDELVCDLLWSFPEELPLPCLAASEGCCYGPEVVKQFLKDHQLELVVQGNLVKESGYDDTFADGKLVTVFSCANYAEERVSNKGAVMRIHEDLTYIFCTHECIEEHQV</sequence>
<dbReference type="InterPro" id="IPR050341">
    <property type="entry name" value="PP1_catalytic_subunit"/>
</dbReference>
<evidence type="ECO:0000256" key="3">
    <source>
        <dbReference type="ARBA" id="ARBA00022723"/>
    </source>
</evidence>
<evidence type="ECO:0000313" key="10">
    <source>
        <dbReference type="EMBL" id="CAK9014058.1"/>
    </source>
</evidence>
<dbReference type="SUPFAM" id="SSF54236">
    <property type="entry name" value="Ubiquitin-like"/>
    <property type="match status" value="1"/>
</dbReference>
<evidence type="ECO:0000256" key="4">
    <source>
        <dbReference type="ARBA" id="ARBA00022801"/>
    </source>
</evidence>
<keyword evidence="6" id="KW-0464">Manganese</keyword>
<accession>A0ABP0JIP2</accession>
<dbReference type="EC" id="3.1.3.16" evidence="2"/>
<proteinExistence type="predicted"/>
<keyword evidence="11" id="KW-1185">Reference proteome</keyword>
<dbReference type="SMART" id="SM00156">
    <property type="entry name" value="PP2Ac"/>
    <property type="match status" value="1"/>
</dbReference>
<reference evidence="10 11" key="1">
    <citation type="submission" date="2024-02" db="EMBL/GenBank/DDBJ databases">
        <authorList>
            <person name="Chen Y."/>
            <person name="Shah S."/>
            <person name="Dougan E. K."/>
            <person name="Thang M."/>
            <person name="Chan C."/>
        </authorList>
    </citation>
    <scope>NUCLEOTIDE SEQUENCE [LARGE SCALE GENOMIC DNA]</scope>
</reference>
<dbReference type="InterPro" id="IPR029052">
    <property type="entry name" value="Metallo-depent_PP-like"/>
</dbReference>
<comment type="catalytic activity">
    <reaction evidence="8">
        <text>O-phospho-L-threonyl-[protein] + H2O = L-threonyl-[protein] + phosphate</text>
        <dbReference type="Rhea" id="RHEA:47004"/>
        <dbReference type="Rhea" id="RHEA-COMP:11060"/>
        <dbReference type="Rhea" id="RHEA-COMP:11605"/>
        <dbReference type="ChEBI" id="CHEBI:15377"/>
        <dbReference type="ChEBI" id="CHEBI:30013"/>
        <dbReference type="ChEBI" id="CHEBI:43474"/>
        <dbReference type="ChEBI" id="CHEBI:61977"/>
        <dbReference type="EC" id="3.1.3.16"/>
    </reaction>
</comment>
<evidence type="ECO:0000313" key="11">
    <source>
        <dbReference type="Proteomes" id="UP001642484"/>
    </source>
</evidence>
<organism evidence="10 11">
    <name type="scientific">Durusdinium trenchii</name>
    <dbReference type="NCBI Taxonomy" id="1381693"/>
    <lineage>
        <taxon>Eukaryota</taxon>
        <taxon>Sar</taxon>
        <taxon>Alveolata</taxon>
        <taxon>Dinophyceae</taxon>
        <taxon>Suessiales</taxon>
        <taxon>Symbiodiniaceae</taxon>
        <taxon>Durusdinium</taxon>
    </lineage>
</organism>
<dbReference type="InterPro" id="IPR006186">
    <property type="entry name" value="Ser/Thr-sp_prot-phosphatase"/>
</dbReference>
<dbReference type="PANTHER" id="PTHR11668">
    <property type="entry name" value="SERINE/THREONINE PROTEIN PHOSPHATASE"/>
    <property type="match status" value="1"/>
</dbReference>
<keyword evidence="4" id="KW-0378">Hydrolase</keyword>
<dbReference type="PANTHER" id="PTHR11668:SF300">
    <property type="entry name" value="SERINE_THREONINE-PROTEIN PHOSPHATASE"/>
    <property type="match status" value="1"/>
</dbReference>
<evidence type="ECO:0000256" key="6">
    <source>
        <dbReference type="ARBA" id="ARBA00023211"/>
    </source>
</evidence>
<name>A0ABP0JIP2_9DINO</name>
<dbReference type="CDD" id="cd17039">
    <property type="entry name" value="Ubl_ubiquitin_like"/>
    <property type="match status" value="1"/>
</dbReference>
<comment type="caution">
    <text evidence="10">The sequence shown here is derived from an EMBL/GenBank/DDBJ whole genome shotgun (WGS) entry which is preliminary data.</text>
</comment>
<gene>
    <name evidence="10" type="ORF">CCMP2556_LOCUS11521</name>
</gene>
<dbReference type="PRINTS" id="PR00114">
    <property type="entry name" value="STPHPHTASE"/>
</dbReference>
<protein>
    <recommendedName>
        <fullName evidence="2">protein-serine/threonine phosphatase</fullName>
        <ecNumber evidence="2">3.1.3.16</ecNumber>
    </recommendedName>
</protein>
<dbReference type="Gene3D" id="3.60.21.10">
    <property type="match status" value="1"/>
</dbReference>
<evidence type="ECO:0000256" key="5">
    <source>
        <dbReference type="ARBA" id="ARBA00022912"/>
    </source>
</evidence>
<comment type="catalytic activity">
    <reaction evidence="7">
        <text>O-phospho-L-seryl-[protein] + H2O = L-seryl-[protein] + phosphate</text>
        <dbReference type="Rhea" id="RHEA:20629"/>
        <dbReference type="Rhea" id="RHEA-COMP:9863"/>
        <dbReference type="Rhea" id="RHEA-COMP:11604"/>
        <dbReference type="ChEBI" id="CHEBI:15377"/>
        <dbReference type="ChEBI" id="CHEBI:29999"/>
        <dbReference type="ChEBI" id="CHEBI:43474"/>
        <dbReference type="ChEBI" id="CHEBI:83421"/>
        <dbReference type="EC" id="3.1.3.16"/>
    </reaction>
</comment>
<comment type="cofactor">
    <cofactor evidence="1">
        <name>Mn(2+)</name>
        <dbReference type="ChEBI" id="CHEBI:29035"/>
    </cofactor>
</comment>
<evidence type="ECO:0000256" key="7">
    <source>
        <dbReference type="ARBA" id="ARBA00047761"/>
    </source>
</evidence>
<dbReference type="Proteomes" id="UP001642484">
    <property type="component" value="Unassembled WGS sequence"/>
</dbReference>
<dbReference type="Pfam" id="PF00149">
    <property type="entry name" value="Metallophos"/>
    <property type="match status" value="1"/>
</dbReference>
<feature type="domain" description="Serine/threonine specific protein phosphatases" evidence="9">
    <location>
        <begin position="107"/>
        <end position="378"/>
    </location>
</feature>
<dbReference type="InterPro" id="IPR004843">
    <property type="entry name" value="Calcineurin-like_PHP"/>
</dbReference>
<evidence type="ECO:0000256" key="2">
    <source>
        <dbReference type="ARBA" id="ARBA00013081"/>
    </source>
</evidence>
<dbReference type="SUPFAM" id="SSF56300">
    <property type="entry name" value="Metallo-dependent phosphatases"/>
    <property type="match status" value="1"/>
</dbReference>
<dbReference type="EMBL" id="CAXAMN010005524">
    <property type="protein sequence ID" value="CAK9014058.1"/>
    <property type="molecule type" value="Genomic_DNA"/>
</dbReference>
<evidence type="ECO:0000256" key="8">
    <source>
        <dbReference type="ARBA" id="ARBA00048336"/>
    </source>
</evidence>
<keyword evidence="5" id="KW-0904">Protein phosphatase</keyword>
<dbReference type="InterPro" id="IPR029071">
    <property type="entry name" value="Ubiquitin-like_domsf"/>
</dbReference>